<dbReference type="InterPro" id="IPR036388">
    <property type="entry name" value="WH-like_DNA-bd_sf"/>
</dbReference>
<comment type="caution">
    <text evidence="4">The sequence shown here is derived from an EMBL/GenBank/DDBJ whole genome shotgun (WGS) entry which is preliminary data.</text>
</comment>
<dbReference type="Gene3D" id="1.10.10.10">
    <property type="entry name" value="Winged helix-like DNA-binding domain superfamily/Winged helix DNA-binding domain"/>
    <property type="match status" value="1"/>
</dbReference>
<evidence type="ECO:0000313" key="4">
    <source>
        <dbReference type="EMBL" id="OAT81058.1"/>
    </source>
</evidence>
<reference evidence="4 5" key="1">
    <citation type="submission" date="2016-04" db="EMBL/GenBank/DDBJ databases">
        <authorList>
            <person name="Evans L.H."/>
            <person name="Alamgir A."/>
            <person name="Owens N."/>
            <person name="Weber N.D."/>
            <person name="Virtaneva K."/>
            <person name="Barbian K."/>
            <person name="Babar A."/>
            <person name="Rosenke K."/>
        </authorList>
    </citation>
    <scope>NUCLEOTIDE SEQUENCE [LARGE SCALE GENOMIC DNA]</scope>
    <source>
        <strain evidence="4 5">LMa1</strain>
    </source>
</reference>
<organism evidence="4 5">
    <name type="scientific">Desulfotomaculum copahuensis</name>
    <dbReference type="NCBI Taxonomy" id="1838280"/>
    <lineage>
        <taxon>Bacteria</taxon>
        <taxon>Bacillati</taxon>
        <taxon>Bacillota</taxon>
        <taxon>Clostridia</taxon>
        <taxon>Eubacteriales</taxon>
        <taxon>Desulfotomaculaceae</taxon>
        <taxon>Desulfotomaculum</taxon>
    </lineage>
</organism>
<sequence>MPGGAKKDATRGLRLNKIIDRLNKKTPYGGVTVKELAEMHEVSTRQIYRDLNAIENGLHVPLVRKQNGRTMQVCLEAGYLPALSPEKATIVYLSMLQQKGSALSGHLNEIKDALIATLFRYHYDPRELAVEKLQKRIHFVEESLTGPEKVAALFATLVNSIRDSHRVKIWYFATWSGQQSERVVEPYGLICKHNNWYLVGRCLKKNDIRVFRVDQIQDVLAYATEHFLYPAGFSLAEFMASSWGVINDGKTCLVRLKFNRQVAHRVKNVLYHPSQKLETELPDGSAIVTFEACGLDEMIGWLSQWGDLVEVLEPRWLREKMRMLAEKMAQVYEKD</sequence>
<evidence type="ECO:0000259" key="1">
    <source>
        <dbReference type="Pfam" id="PF08279"/>
    </source>
</evidence>
<dbReference type="OrthoDB" id="9767131at2"/>
<dbReference type="AlphaFoldDB" id="A0A1B7LD70"/>
<dbReference type="Pfam" id="PF25583">
    <property type="entry name" value="WCX"/>
    <property type="match status" value="1"/>
</dbReference>
<dbReference type="Proteomes" id="UP000078532">
    <property type="component" value="Unassembled WGS sequence"/>
</dbReference>
<evidence type="ECO:0000313" key="5">
    <source>
        <dbReference type="Proteomes" id="UP000078532"/>
    </source>
</evidence>
<feature type="domain" description="WYL" evidence="2">
    <location>
        <begin position="153"/>
        <end position="219"/>
    </location>
</feature>
<dbReference type="InterPro" id="IPR028349">
    <property type="entry name" value="PafC-like"/>
</dbReference>
<dbReference type="PANTHER" id="PTHR34580:SF1">
    <property type="entry name" value="PROTEIN PAFC"/>
    <property type="match status" value="1"/>
</dbReference>
<feature type="domain" description="Helix-turn-helix type 11" evidence="1">
    <location>
        <begin position="14"/>
        <end position="65"/>
    </location>
</feature>
<evidence type="ECO:0000259" key="2">
    <source>
        <dbReference type="Pfam" id="PF13280"/>
    </source>
</evidence>
<proteinExistence type="predicted"/>
<dbReference type="PANTHER" id="PTHR34580">
    <property type="match status" value="1"/>
</dbReference>
<accession>A0A1B7LD70</accession>
<name>A0A1B7LD70_9FIRM</name>
<keyword evidence="5" id="KW-1185">Reference proteome</keyword>
<dbReference type="EMBL" id="LYVF01000169">
    <property type="protein sequence ID" value="OAT81058.1"/>
    <property type="molecule type" value="Genomic_DNA"/>
</dbReference>
<evidence type="ECO:0000259" key="3">
    <source>
        <dbReference type="Pfam" id="PF25583"/>
    </source>
</evidence>
<dbReference type="STRING" id="1838280.A6M21_12080"/>
<feature type="domain" description="WCX" evidence="3">
    <location>
        <begin position="252"/>
        <end position="329"/>
    </location>
</feature>
<dbReference type="Pfam" id="PF13280">
    <property type="entry name" value="WYL"/>
    <property type="match status" value="1"/>
</dbReference>
<dbReference type="RefSeq" id="WP_066669207.1">
    <property type="nucleotide sequence ID" value="NZ_LYVF01000169.1"/>
</dbReference>
<dbReference type="InterPro" id="IPR026881">
    <property type="entry name" value="WYL_dom"/>
</dbReference>
<dbReference type="Pfam" id="PF08279">
    <property type="entry name" value="HTH_11"/>
    <property type="match status" value="1"/>
</dbReference>
<dbReference type="InterPro" id="IPR013196">
    <property type="entry name" value="HTH_11"/>
</dbReference>
<gene>
    <name evidence="4" type="ORF">A6M21_12080</name>
</gene>
<dbReference type="PIRSF" id="PIRSF016838">
    <property type="entry name" value="PafC"/>
    <property type="match status" value="1"/>
</dbReference>
<dbReference type="InterPro" id="IPR051534">
    <property type="entry name" value="CBASS_pafABC_assoc_protein"/>
</dbReference>
<dbReference type="InterPro" id="IPR057727">
    <property type="entry name" value="WCX_dom"/>
</dbReference>
<dbReference type="PROSITE" id="PS52050">
    <property type="entry name" value="WYL"/>
    <property type="match status" value="1"/>
</dbReference>
<protein>
    <submittedName>
        <fullName evidence="4">Transcriptional regulator</fullName>
    </submittedName>
</protein>